<protein>
    <submittedName>
        <fullName evidence="1">Uncharacterized protein</fullName>
    </submittedName>
</protein>
<evidence type="ECO:0000313" key="1">
    <source>
        <dbReference type="EMBL" id="KAG7527349.1"/>
    </source>
</evidence>
<evidence type="ECO:0000313" key="2">
    <source>
        <dbReference type="Proteomes" id="UP000812966"/>
    </source>
</evidence>
<organism evidence="1 2">
    <name type="scientific">Filobasidium floriforme</name>
    <dbReference type="NCBI Taxonomy" id="5210"/>
    <lineage>
        <taxon>Eukaryota</taxon>
        <taxon>Fungi</taxon>
        <taxon>Dikarya</taxon>
        <taxon>Basidiomycota</taxon>
        <taxon>Agaricomycotina</taxon>
        <taxon>Tremellomycetes</taxon>
        <taxon>Filobasidiales</taxon>
        <taxon>Filobasidiaceae</taxon>
        <taxon>Filobasidium</taxon>
    </lineage>
</organism>
<dbReference type="EMBL" id="JABELV010000318">
    <property type="protein sequence ID" value="KAG7527349.1"/>
    <property type="molecule type" value="Genomic_DNA"/>
</dbReference>
<gene>
    <name evidence="1" type="ORF">FFLO_07025</name>
</gene>
<keyword evidence="2" id="KW-1185">Reference proteome</keyword>
<name>A0A8K0NMA2_9TREE</name>
<comment type="caution">
    <text evidence="1">The sequence shown here is derived from an EMBL/GenBank/DDBJ whole genome shotgun (WGS) entry which is preliminary data.</text>
</comment>
<dbReference type="Proteomes" id="UP000812966">
    <property type="component" value="Unassembled WGS sequence"/>
</dbReference>
<proteinExistence type="predicted"/>
<accession>A0A8K0NMA2</accession>
<dbReference type="AlphaFoldDB" id="A0A8K0NMA2"/>
<reference evidence="1" key="1">
    <citation type="submission" date="2020-04" db="EMBL/GenBank/DDBJ databases">
        <title>Analysis of mating type loci in Filobasidium floriforme.</title>
        <authorList>
            <person name="Nowrousian M."/>
        </authorList>
    </citation>
    <scope>NUCLEOTIDE SEQUENCE</scope>
    <source>
        <strain evidence="1">CBS 6242</strain>
    </source>
</reference>
<sequence>MPTVTFPQSRDLVTSRPGRSAARPYISTLYDSLKAEGREKGIVKEFWRVTRG</sequence>